<accession>A0A482WR58</accession>
<dbReference type="Proteomes" id="UP000291343">
    <property type="component" value="Unassembled WGS sequence"/>
</dbReference>
<dbReference type="EMBL" id="QKKF02027131">
    <property type="protein sequence ID" value="RZF36099.1"/>
    <property type="molecule type" value="Genomic_DNA"/>
</dbReference>
<proteinExistence type="predicted"/>
<sequence length="202" mass="22330">MKNPEQNRSYTTEPTKMAVFSNKSVVSSRLTRCRLTNYHSKRGLIDILVVFLMLDVCRTNFVIAENSSVDLNCASVVKYSYVTKGGGFSKIPVPNSPLSGGSVERIIFTLPIELNCFCGAAKKKGEEEGEGKGGGRQGEEEEEVPGLLRTNFVSSLEEMFERRRFLCNLPQFCGTVNNFKTKAPRIPLGESGWLSFACNSGH</sequence>
<keyword evidence="2" id="KW-1185">Reference proteome</keyword>
<organism evidence="1 2">
    <name type="scientific">Laodelphax striatellus</name>
    <name type="common">Small brown planthopper</name>
    <name type="synonym">Delphax striatella</name>
    <dbReference type="NCBI Taxonomy" id="195883"/>
    <lineage>
        <taxon>Eukaryota</taxon>
        <taxon>Metazoa</taxon>
        <taxon>Ecdysozoa</taxon>
        <taxon>Arthropoda</taxon>
        <taxon>Hexapoda</taxon>
        <taxon>Insecta</taxon>
        <taxon>Pterygota</taxon>
        <taxon>Neoptera</taxon>
        <taxon>Paraneoptera</taxon>
        <taxon>Hemiptera</taxon>
        <taxon>Auchenorrhyncha</taxon>
        <taxon>Fulgoroidea</taxon>
        <taxon>Delphacidae</taxon>
        <taxon>Criomorphinae</taxon>
        <taxon>Laodelphax</taxon>
    </lineage>
</organism>
<dbReference type="InParanoid" id="A0A482WR58"/>
<protein>
    <submittedName>
        <fullName evidence="1">Uncharacterized protein</fullName>
    </submittedName>
</protein>
<evidence type="ECO:0000313" key="2">
    <source>
        <dbReference type="Proteomes" id="UP000291343"/>
    </source>
</evidence>
<evidence type="ECO:0000313" key="1">
    <source>
        <dbReference type="EMBL" id="RZF36099.1"/>
    </source>
</evidence>
<dbReference type="AlphaFoldDB" id="A0A482WR58"/>
<dbReference type="SMR" id="A0A482WR58"/>
<reference evidence="1 2" key="1">
    <citation type="journal article" date="2017" name="Gigascience">
        <title>Genome sequence of the small brown planthopper, Laodelphax striatellus.</title>
        <authorList>
            <person name="Zhu J."/>
            <person name="Jiang F."/>
            <person name="Wang X."/>
            <person name="Yang P."/>
            <person name="Bao Y."/>
            <person name="Zhao W."/>
            <person name="Wang W."/>
            <person name="Lu H."/>
            <person name="Wang Q."/>
            <person name="Cui N."/>
            <person name="Li J."/>
            <person name="Chen X."/>
            <person name="Luo L."/>
            <person name="Yu J."/>
            <person name="Kang L."/>
            <person name="Cui F."/>
        </authorList>
    </citation>
    <scope>NUCLEOTIDE SEQUENCE [LARGE SCALE GENOMIC DNA]</scope>
    <source>
        <strain evidence="1">Lst14</strain>
    </source>
</reference>
<name>A0A482WR58_LAOST</name>
<comment type="caution">
    <text evidence="1">The sequence shown here is derived from an EMBL/GenBank/DDBJ whole genome shotgun (WGS) entry which is preliminary data.</text>
</comment>
<gene>
    <name evidence="1" type="ORF">LSTR_LSTR010510</name>
</gene>